<reference evidence="1" key="1">
    <citation type="submission" date="2014-09" db="EMBL/GenBank/DDBJ databases">
        <authorList>
            <person name="Magalhaes I.L.F."/>
            <person name="Oliveira U."/>
            <person name="Santos F.R."/>
            <person name="Vidigal T.H.D.A."/>
            <person name="Brescovit A.D."/>
            <person name="Santos A.J."/>
        </authorList>
    </citation>
    <scope>NUCLEOTIDE SEQUENCE</scope>
    <source>
        <tissue evidence="1">Shoot tissue taken approximately 20 cm above the soil surface</tissue>
    </source>
</reference>
<reference evidence="1" key="2">
    <citation type="journal article" date="2015" name="Data Brief">
        <title>Shoot transcriptome of the giant reed, Arundo donax.</title>
        <authorList>
            <person name="Barrero R.A."/>
            <person name="Guerrero F.D."/>
            <person name="Moolhuijzen P."/>
            <person name="Goolsby J.A."/>
            <person name="Tidwell J."/>
            <person name="Bellgard S.E."/>
            <person name="Bellgard M.I."/>
        </authorList>
    </citation>
    <scope>NUCLEOTIDE SEQUENCE</scope>
    <source>
        <tissue evidence="1">Shoot tissue taken approximately 20 cm above the soil surface</tissue>
    </source>
</reference>
<proteinExistence type="predicted"/>
<accession>A0A0A8YV04</accession>
<dbReference type="EMBL" id="GBRH01268667">
    <property type="protein sequence ID" value="JAD29228.1"/>
    <property type="molecule type" value="Transcribed_RNA"/>
</dbReference>
<name>A0A0A8YV04_ARUDO</name>
<organism evidence="1">
    <name type="scientific">Arundo donax</name>
    <name type="common">Giant reed</name>
    <name type="synonym">Donax arundinaceus</name>
    <dbReference type="NCBI Taxonomy" id="35708"/>
    <lineage>
        <taxon>Eukaryota</taxon>
        <taxon>Viridiplantae</taxon>
        <taxon>Streptophyta</taxon>
        <taxon>Embryophyta</taxon>
        <taxon>Tracheophyta</taxon>
        <taxon>Spermatophyta</taxon>
        <taxon>Magnoliopsida</taxon>
        <taxon>Liliopsida</taxon>
        <taxon>Poales</taxon>
        <taxon>Poaceae</taxon>
        <taxon>PACMAD clade</taxon>
        <taxon>Arundinoideae</taxon>
        <taxon>Arundineae</taxon>
        <taxon>Arundo</taxon>
    </lineage>
</organism>
<evidence type="ECO:0000313" key="1">
    <source>
        <dbReference type="EMBL" id="JAD29228.1"/>
    </source>
</evidence>
<sequence length="18" mass="2209">MQPNRYHLFSSGYSFFKV</sequence>
<protein>
    <submittedName>
        <fullName evidence="1">Uncharacterized protein</fullName>
    </submittedName>
</protein>
<dbReference type="AlphaFoldDB" id="A0A0A8YV04"/>